<sequence length="58" mass="6925">MVEFNFMKIKLFVWWGVLGIFQSWNINVNRMFCYKAFLLFLSKSSVLSPNLIKPKNHV</sequence>
<dbReference type="EMBL" id="AUYB01000091">
    <property type="protein sequence ID" value="KZN41051.1"/>
    <property type="molecule type" value="Genomic_DNA"/>
</dbReference>
<organism evidence="1 2">
    <name type="scientific">Pseudoalteromonas luteoviolacea DSM 6061</name>
    <dbReference type="NCBI Taxonomy" id="1365250"/>
    <lineage>
        <taxon>Bacteria</taxon>
        <taxon>Pseudomonadati</taxon>
        <taxon>Pseudomonadota</taxon>
        <taxon>Gammaproteobacteria</taxon>
        <taxon>Alteromonadales</taxon>
        <taxon>Pseudoalteromonadaceae</taxon>
        <taxon>Pseudoalteromonas</taxon>
    </lineage>
</organism>
<name>A0A166XYT3_9GAMM</name>
<keyword evidence="2" id="KW-1185">Reference proteome</keyword>
<proteinExistence type="predicted"/>
<dbReference type="AlphaFoldDB" id="A0A166XYT3"/>
<protein>
    <submittedName>
        <fullName evidence="1">Uncharacterized protein</fullName>
    </submittedName>
</protein>
<dbReference type="PATRIC" id="fig|1365250.3.peg.1234"/>
<dbReference type="Proteomes" id="UP000076643">
    <property type="component" value="Unassembled WGS sequence"/>
</dbReference>
<gene>
    <name evidence="1" type="ORF">N475_10790</name>
</gene>
<accession>A0A166XYT3</accession>
<comment type="caution">
    <text evidence="1">The sequence shown here is derived from an EMBL/GenBank/DDBJ whole genome shotgun (WGS) entry which is preliminary data.</text>
</comment>
<evidence type="ECO:0000313" key="2">
    <source>
        <dbReference type="Proteomes" id="UP000076643"/>
    </source>
</evidence>
<reference evidence="1 2" key="1">
    <citation type="submission" date="2013-07" db="EMBL/GenBank/DDBJ databases">
        <title>Comparative Genomic and Metabolomic Analysis of Twelve Strains of Pseudoalteromonas luteoviolacea.</title>
        <authorList>
            <person name="Vynne N.G."/>
            <person name="Mansson M."/>
            <person name="Gram L."/>
        </authorList>
    </citation>
    <scope>NUCLEOTIDE SEQUENCE [LARGE SCALE GENOMIC DNA]</scope>
    <source>
        <strain evidence="1 2">DSM 6061</strain>
    </source>
</reference>
<evidence type="ECO:0000313" key="1">
    <source>
        <dbReference type="EMBL" id="KZN41051.1"/>
    </source>
</evidence>